<proteinExistence type="predicted"/>
<comment type="caution">
    <text evidence="1">The sequence shown here is derived from an EMBL/GenBank/DDBJ whole genome shotgun (WGS) entry which is preliminary data.</text>
</comment>
<dbReference type="RefSeq" id="WP_264946136.1">
    <property type="nucleotide sequence ID" value="NZ_JAPDRA010000011.1"/>
</dbReference>
<accession>A0ABW3HAH4</accession>
<dbReference type="EMBL" id="JBHTJG010000011">
    <property type="protein sequence ID" value="MFD0948259.1"/>
    <property type="molecule type" value="Genomic_DNA"/>
</dbReference>
<dbReference type="Pfam" id="PF11159">
    <property type="entry name" value="DUF2939"/>
    <property type="match status" value="1"/>
</dbReference>
<sequence length="164" mass="17772">MRRGIVAGLLAVALAAGWYFGSPWWTLWRMKTAAEAHDARALSAHIDFPAVRESLKVQLRDRAGRLRVGGDPSLGKVVGPLAGALAGGLAEAAVRPEALGAMFLAAPVAQPLFGRIRAKEMRASYEGLDRFRLVATDGSGAAIEFRREWLWWKLAAITLPSKPR</sequence>
<keyword evidence="2" id="KW-1185">Reference proteome</keyword>
<evidence type="ECO:0000313" key="1">
    <source>
        <dbReference type="EMBL" id="MFD0948259.1"/>
    </source>
</evidence>
<gene>
    <name evidence="1" type="ORF">ACFQ1E_18105</name>
</gene>
<organism evidence="1 2">
    <name type="scientific">Sphingomonas canadensis</name>
    <dbReference type="NCBI Taxonomy" id="1219257"/>
    <lineage>
        <taxon>Bacteria</taxon>
        <taxon>Pseudomonadati</taxon>
        <taxon>Pseudomonadota</taxon>
        <taxon>Alphaproteobacteria</taxon>
        <taxon>Sphingomonadales</taxon>
        <taxon>Sphingomonadaceae</taxon>
        <taxon>Sphingomonas</taxon>
    </lineage>
</organism>
<name>A0ABW3HAH4_9SPHN</name>
<protein>
    <submittedName>
        <fullName evidence="1">DUF2939 domain-containing protein</fullName>
    </submittedName>
</protein>
<evidence type="ECO:0000313" key="2">
    <source>
        <dbReference type="Proteomes" id="UP001596977"/>
    </source>
</evidence>
<dbReference type="InterPro" id="IPR021330">
    <property type="entry name" value="DUF2939"/>
</dbReference>
<reference evidence="2" key="1">
    <citation type="journal article" date="2019" name="Int. J. Syst. Evol. Microbiol.">
        <title>The Global Catalogue of Microorganisms (GCM) 10K type strain sequencing project: providing services to taxonomists for standard genome sequencing and annotation.</title>
        <authorList>
            <consortium name="The Broad Institute Genomics Platform"/>
            <consortium name="The Broad Institute Genome Sequencing Center for Infectious Disease"/>
            <person name="Wu L."/>
            <person name="Ma J."/>
        </authorList>
    </citation>
    <scope>NUCLEOTIDE SEQUENCE [LARGE SCALE GENOMIC DNA]</scope>
    <source>
        <strain evidence="2">CCUG 62982</strain>
    </source>
</reference>
<dbReference type="Proteomes" id="UP001596977">
    <property type="component" value="Unassembled WGS sequence"/>
</dbReference>